<dbReference type="InterPro" id="IPR012902">
    <property type="entry name" value="N_methyl_site"/>
</dbReference>
<dbReference type="NCBIfam" id="TIGR02532">
    <property type="entry name" value="IV_pilin_GFxxxE"/>
    <property type="match status" value="1"/>
</dbReference>
<dbReference type="GO" id="GO:0015627">
    <property type="term" value="C:type II protein secretion system complex"/>
    <property type="evidence" value="ECO:0007669"/>
    <property type="project" value="InterPro"/>
</dbReference>
<protein>
    <submittedName>
        <fullName evidence="7">General secretion pathway protein H</fullName>
    </submittedName>
</protein>
<evidence type="ECO:0000313" key="7">
    <source>
        <dbReference type="EMBL" id="ABG19343.1"/>
    </source>
</evidence>
<evidence type="ECO:0000256" key="6">
    <source>
        <dbReference type="SAM" id="Phobius"/>
    </source>
</evidence>
<dbReference type="HOGENOM" id="CLU_128257_0_0_6"/>
<keyword evidence="3 6" id="KW-0812">Transmembrane</keyword>
<dbReference type="AlphaFoldDB" id="A0A0H2YJZ0"/>
<evidence type="ECO:0000256" key="5">
    <source>
        <dbReference type="ARBA" id="ARBA00023136"/>
    </source>
</evidence>
<dbReference type="EMBL" id="CP000305">
    <property type="protein sequence ID" value="ABG19343.1"/>
    <property type="molecule type" value="Genomic_DNA"/>
</dbReference>
<accession>A0A0H2YJZ0</accession>
<dbReference type="Proteomes" id="UP000008936">
    <property type="component" value="Chromosome"/>
</dbReference>
<dbReference type="InterPro" id="IPR002416">
    <property type="entry name" value="T2SS_protein-GspH"/>
</dbReference>
<evidence type="ECO:0000256" key="3">
    <source>
        <dbReference type="ARBA" id="ARBA00022692"/>
    </source>
</evidence>
<evidence type="ECO:0000256" key="2">
    <source>
        <dbReference type="ARBA" id="ARBA00022481"/>
    </source>
</evidence>
<evidence type="ECO:0000256" key="1">
    <source>
        <dbReference type="ARBA" id="ARBA00004167"/>
    </source>
</evidence>
<evidence type="ECO:0000256" key="4">
    <source>
        <dbReference type="ARBA" id="ARBA00022989"/>
    </source>
</evidence>
<gene>
    <name evidence="7" type="ordered locus">YPN_3016</name>
</gene>
<dbReference type="Pfam" id="PF07963">
    <property type="entry name" value="N_methyl"/>
    <property type="match status" value="1"/>
</dbReference>
<dbReference type="Gene3D" id="3.55.40.10">
    <property type="entry name" value="minor pseudopilin epsh domain"/>
    <property type="match status" value="1"/>
</dbReference>
<feature type="transmembrane region" description="Helical" evidence="6">
    <location>
        <begin position="23"/>
        <end position="43"/>
    </location>
</feature>
<organism evidence="7 8">
    <name type="scientific">Yersinia pestis bv. Antiqua (strain Nepal516)</name>
    <dbReference type="NCBI Taxonomy" id="377628"/>
    <lineage>
        <taxon>Bacteria</taxon>
        <taxon>Pseudomonadati</taxon>
        <taxon>Pseudomonadota</taxon>
        <taxon>Gammaproteobacteria</taxon>
        <taxon>Enterobacterales</taxon>
        <taxon>Yersiniaceae</taxon>
        <taxon>Yersinia</taxon>
    </lineage>
</organism>
<proteinExistence type="predicted"/>
<evidence type="ECO:0000313" key="8">
    <source>
        <dbReference type="Proteomes" id="UP000008936"/>
    </source>
</evidence>
<dbReference type="GO" id="GO:0015628">
    <property type="term" value="P:protein secretion by the type II secretion system"/>
    <property type="evidence" value="ECO:0007669"/>
    <property type="project" value="InterPro"/>
</dbReference>
<keyword evidence="2" id="KW-0488">Methylation</keyword>
<keyword evidence="5 6" id="KW-0472">Membrane</keyword>
<dbReference type="GO" id="GO:0016020">
    <property type="term" value="C:membrane"/>
    <property type="evidence" value="ECO:0007669"/>
    <property type="project" value="UniProtKB-SubCell"/>
</dbReference>
<comment type="subcellular location">
    <subcellularLocation>
        <location evidence="1">Membrane</location>
        <topology evidence="1">Single-pass membrane protein</topology>
    </subcellularLocation>
</comment>
<sequence>MILVIGLLYLSVRHRSMFHSQRAFTLLELLLAMIIISGLYYSVLITLPKGSGVVKSEAENLVQGLRYINQKIRHEGGVFGLKLSETHWRFYKFCCDDCHGIKDNFKINTKINCIWQDSGNDKILSREYPDKLTSKLNVYGEDSIIDNVIGDNIKPQLVFSPEEEYSDFSLVLRNEENSECVEIKNNITGVSLFIHK</sequence>
<reference evidence="7 8" key="1">
    <citation type="journal article" date="2006" name="J. Bacteriol.">
        <title>Complete genome sequence of Yersinia pestis strains Antiqua and Nepal516: evidence of gene reduction in an emerging pathogen.</title>
        <authorList>
            <person name="Chain P.S."/>
            <person name="Hu P."/>
            <person name="Malfatti S.A."/>
            <person name="Radnedge L."/>
            <person name="Larimer F."/>
            <person name="Vergez L.M."/>
            <person name="Worsham P."/>
            <person name="Chu M.C."/>
            <person name="Andersen G.L."/>
        </authorList>
    </citation>
    <scope>NUCLEOTIDE SEQUENCE [LARGE SCALE GENOMIC DNA]</scope>
    <source>
        <strain evidence="7 8">Nepal516</strain>
    </source>
</reference>
<keyword evidence="4 6" id="KW-1133">Transmembrane helix</keyword>
<dbReference type="PRINTS" id="PR00885">
    <property type="entry name" value="BCTERIALGSPH"/>
</dbReference>
<dbReference type="KEGG" id="ypn:YPN_3016"/>
<name>A0A0H2YJZ0_YERPN</name>